<reference evidence="7" key="1">
    <citation type="submission" date="2020-01" db="EMBL/GenBank/DDBJ databases">
        <authorList>
            <person name="Chen W.-M."/>
        </authorList>
    </citation>
    <scope>NUCLEOTIDE SEQUENCE</scope>
    <source>
        <strain evidence="7">CYK-10</strain>
    </source>
</reference>
<dbReference type="GO" id="GO:0006935">
    <property type="term" value="P:chemotaxis"/>
    <property type="evidence" value="ECO:0007669"/>
    <property type="project" value="UniProtKB-KW"/>
</dbReference>
<organism evidence="7 8">
    <name type="scientific">Stagnihabitans tardus</name>
    <dbReference type="NCBI Taxonomy" id="2699202"/>
    <lineage>
        <taxon>Bacteria</taxon>
        <taxon>Pseudomonadati</taxon>
        <taxon>Pseudomonadota</taxon>
        <taxon>Alphaproteobacteria</taxon>
        <taxon>Rhodobacterales</taxon>
        <taxon>Paracoccaceae</taxon>
        <taxon>Stagnihabitans</taxon>
    </lineage>
</organism>
<keyword evidence="3" id="KW-0807">Transducer</keyword>
<dbReference type="GO" id="GO:0007165">
    <property type="term" value="P:signal transduction"/>
    <property type="evidence" value="ECO:0007669"/>
    <property type="project" value="UniProtKB-KW"/>
</dbReference>
<feature type="transmembrane region" description="Helical" evidence="4">
    <location>
        <begin position="145"/>
        <end position="166"/>
    </location>
</feature>
<dbReference type="PANTHER" id="PTHR43531">
    <property type="entry name" value="PROTEIN ICFG"/>
    <property type="match status" value="1"/>
</dbReference>
<evidence type="ECO:0000259" key="6">
    <source>
        <dbReference type="PROSITE" id="PS50885"/>
    </source>
</evidence>
<evidence type="ECO:0008006" key="9">
    <source>
        <dbReference type="Google" id="ProtNLM"/>
    </source>
</evidence>
<evidence type="ECO:0000256" key="2">
    <source>
        <dbReference type="ARBA" id="ARBA00029447"/>
    </source>
</evidence>
<feature type="domain" description="Methyl-accepting transducer" evidence="5">
    <location>
        <begin position="257"/>
        <end position="486"/>
    </location>
</feature>
<keyword evidence="1" id="KW-0145">Chemotaxis</keyword>
<evidence type="ECO:0000259" key="5">
    <source>
        <dbReference type="PROSITE" id="PS50111"/>
    </source>
</evidence>
<dbReference type="Gene3D" id="1.10.287.950">
    <property type="entry name" value="Methyl-accepting chemotaxis protein"/>
    <property type="match status" value="1"/>
</dbReference>
<dbReference type="PANTHER" id="PTHR43531:SF11">
    <property type="entry name" value="METHYL-ACCEPTING CHEMOTAXIS PROTEIN 3"/>
    <property type="match status" value="1"/>
</dbReference>
<feature type="transmembrane region" description="Helical" evidence="4">
    <location>
        <begin position="12"/>
        <end position="34"/>
    </location>
</feature>
<feature type="transmembrane region" description="Helical" evidence="4">
    <location>
        <begin position="96"/>
        <end position="125"/>
    </location>
</feature>
<dbReference type="InterPro" id="IPR003660">
    <property type="entry name" value="HAMP_dom"/>
</dbReference>
<evidence type="ECO:0000256" key="1">
    <source>
        <dbReference type="ARBA" id="ARBA00022500"/>
    </source>
</evidence>
<dbReference type="InterPro" id="IPR004089">
    <property type="entry name" value="MCPsignal_dom"/>
</dbReference>
<sequence length="511" mass="53790">MTITLELLRQHVSRAIGLVLWLHVPLVAALAWALAVPMTLPVAATLILTGMAELFAVRRPQAATSHLIFAIVYAAQVAILVGLMRDHPWQADMHMYFFAALAIIGALCSWPAILAFVGFVAVHHLALNFLMSELVFVGPSDFGRVVMHAVILVAEGVALGALTYLLETIFTAQAHVLQTAEKARATAEGLLSHREEEQAAQSGVVARLIERITDLAGGDYSRQLQASGFPSEYESVVNALNLLGHRLSAAVTTVATAARGVQESGDSLVSSARALEGSAADQAALLDRARSAFSGLGQGIGATVVLASQADEAMQENRAEVARGTNLLGEVVEAMGLIEQSTGQIRQIVEVMDNIAFQTNLLALNAGVEAARAGETGRGFAVVASEVRALAQRAAESAREIRGLIDQGQGNVELGTRKVGQTTQALESLIATAQKAAGFVSEIAGQINQQGQGLHGLQDEVNSLEAQARHNANLAGRILSAGNELQRHSGELGRGMAELEGNGARIGRRAA</sequence>
<dbReference type="RefSeq" id="WP_168775791.1">
    <property type="nucleotide sequence ID" value="NZ_JAABNR010000015.1"/>
</dbReference>
<dbReference type="AlphaFoldDB" id="A0AAE4YCM1"/>
<evidence type="ECO:0000313" key="8">
    <source>
        <dbReference type="Proteomes" id="UP001193501"/>
    </source>
</evidence>
<name>A0AAE4YCM1_9RHOB</name>
<keyword evidence="8" id="KW-1185">Reference proteome</keyword>
<feature type="transmembrane region" description="Helical" evidence="4">
    <location>
        <begin position="64"/>
        <end position="84"/>
    </location>
</feature>
<protein>
    <recommendedName>
        <fullName evidence="9">Methyl-accepting chemotaxis protein</fullName>
    </recommendedName>
</protein>
<keyword evidence="4" id="KW-1133">Transmembrane helix</keyword>
<dbReference type="Pfam" id="PF00015">
    <property type="entry name" value="MCPsignal"/>
    <property type="match status" value="1"/>
</dbReference>
<dbReference type="SUPFAM" id="SSF58104">
    <property type="entry name" value="Methyl-accepting chemotaxis protein (MCP) signaling domain"/>
    <property type="match status" value="1"/>
</dbReference>
<accession>A0AAE4YCM1</accession>
<dbReference type="SMART" id="SM00283">
    <property type="entry name" value="MA"/>
    <property type="match status" value="1"/>
</dbReference>
<evidence type="ECO:0000256" key="4">
    <source>
        <dbReference type="SAM" id="Phobius"/>
    </source>
</evidence>
<proteinExistence type="inferred from homology"/>
<evidence type="ECO:0000256" key="3">
    <source>
        <dbReference type="PROSITE-ProRule" id="PRU00284"/>
    </source>
</evidence>
<dbReference type="Proteomes" id="UP001193501">
    <property type="component" value="Unassembled WGS sequence"/>
</dbReference>
<evidence type="ECO:0000313" key="7">
    <source>
        <dbReference type="EMBL" id="NBZ88976.1"/>
    </source>
</evidence>
<keyword evidence="4" id="KW-0472">Membrane</keyword>
<dbReference type="PROSITE" id="PS50885">
    <property type="entry name" value="HAMP"/>
    <property type="match status" value="1"/>
</dbReference>
<keyword evidence="4" id="KW-0812">Transmembrane</keyword>
<dbReference type="InterPro" id="IPR051310">
    <property type="entry name" value="MCP_chemotaxis"/>
</dbReference>
<comment type="similarity">
    <text evidence="2">Belongs to the methyl-accepting chemotaxis (MCP) protein family.</text>
</comment>
<feature type="domain" description="HAMP" evidence="6">
    <location>
        <begin position="199"/>
        <end position="252"/>
    </location>
</feature>
<dbReference type="PROSITE" id="PS50111">
    <property type="entry name" value="CHEMOTAXIS_TRANSDUC_2"/>
    <property type="match status" value="1"/>
</dbReference>
<dbReference type="GO" id="GO:0016020">
    <property type="term" value="C:membrane"/>
    <property type="evidence" value="ECO:0007669"/>
    <property type="project" value="InterPro"/>
</dbReference>
<comment type="caution">
    <text evidence="7">The sequence shown here is derived from an EMBL/GenBank/DDBJ whole genome shotgun (WGS) entry which is preliminary data.</text>
</comment>
<gene>
    <name evidence="7" type="ORF">GV832_15385</name>
</gene>
<dbReference type="EMBL" id="JAABNR010000015">
    <property type="protein sequence ID" value="NBZ88976.1"/>
    <property type="molecule type" value="Genomic_DNA"/>
</dbReference>